<evidence type="ECO:0000259" key="15">
    <source>
        <dbReference type="Pfam" id="PF04926"/>
    </source>
</evidence>
<evidence type="ECO:0000256" key="7">
    <source>
        <dbReference type="ARBA" id="ARBA00022741"/>
    </source>
</evidence>
<dbReference type="InterPro" id="IPR014492">
    <property type="entry name" value="PolyA_polymerase"/>
</dbReference>
<feature type="binding site" evidence="14">
    <location>
        <position position="122"/>
    </location>
    <ligand>
        <name>Mg(2+)</name>
        <dbReference type="ChEBI" id="CHEBI:18420"/>
        <label>2</label>
        <note>catalytic</note>
    </ligand>
</feature>
<evidence type="ECO:0000259" key="16">
    <source>
        <dbReference type="Pfam" id="PF04928"/>
    </source>
</evidence>
<name>A0AAW2H7P2_9NEOP</name>
<reference evidence="18" key="1">
    <citation type="journal article" date="2024" name="Gigascience">
        <title>Chromosome-level genome of the poultry shaft louse Menopon gallinae provides insight into the host-switching and adaptive evolution of parasitic lice.</title>
        <authorList>
            <person name="Xu Y."/>
            <person name="Ma L."/>
            <person name="Liu S."/>
            <person name="Liang Y."/>
            <person name="Liu Q."/>
            <person name="He Z."/>
            <person name="Tian L."/>
            <person name="Duan Y."/>
            <person name="Cai W."/>
            <person name="Li H."/>
            <person name="Song F."/>
        </authorList>
    </citation>
    <scope>NUCLEOTIDE SEQUENCE</scope>
    <source>
        <strain evidence="18">Cailab_2023a</strain>
    </source>
</reference>
<keyword evidence="4 12" id="KW-0507">mRNA processing</keyword>
<dbReference type="PANTHER" id="PTHR10682">
    <property type="entry name" value="POLY A POLYMERASE"/>
    <property type="match status" value="1"/>
</dbReference>
<comment type="cofactor">
    <cofactor evidence="14">
        <name>Mg(2+)</name>
        <dbReference type="ChEBI" id="CHEBI:18420"/>
    </cofactor>
    <text evidence="14">Binds 2 magnesium ions. Also active with manganese.</text>
</comment>
<dbReference type="GO" id="GO:0006397">
    <property type="term" value="P:mRNA processing"/>
    <property type="evidence" value="ECO:0007669"/>
    <property type="project" value="UniProtKB-KW"/>
</dbReference>
<evidence type="ECO:0000256" key="10">
    <source>
        <dbReference type="ARBA" id="ARBA00023242"/>
    </source>
</evidence>
<feature type="domain" description="Poly(A) polymerase central" evidence="16">
    <location>
        <begin position="174"/>
        <end position="318"/>
    </location>
</feature>
<evidence type="ECO:0000256" key="1">
    <source>
        <dbReference type="ARBA" id="ARBA00001936"/>
    </source>
</evidence>
<proteinExistence type="inferred from homology"/>
<evidence type="ECO:0000259" key="17">
    <source>
        <dbReference type="Pfam" id="PF20750"/>
    </source>
</evidence>
<keyword evidence="7 12" id="KW-0547">Nucleotide-binding</keyword>
<evidence type="ECO:0000256" key="4">
    <source>
        <dbReference type="ARBA" id="ARBA00022664"/>
    </source>
</evidence>
<evidence type="ECO:0000256" key="2">
    <source>
        <dbReference type="ARBA" id="ARBA00004123"/>
    </source>
</evidence>
<comment type="function">
    <text evidence="12">Polymerase that creates the 3'-poly(A) tail of mRNA's.</text>
</comment>
<dbReference type="CDD" id="cd05402">
    <property type="entry name" value="NT_PAP_TUTase"/>
    <property type="match status" value="1"/>
</dbReference>
<feature type="binding site" evidence="13">
    <location>
        <position position="183"/>
    </location>
    <ligand>
        <name>ATP</name>
        <dbReference type="ChEBI" id="CHEBI:30616"/>
    </ligand>
</feature>
<dbReference type="Pfam" id="PF04928">
    <property type="entry name" value="PAP_central"/>
    <property type="match status" value="1"/>
</dbReference>
<dbReference type="GO" id="GO:0003723">
    <property type="term" value="F:RNA binding"/>
    <property type="evidence" value="ECO:0007669"/>
    <property type="project" value="UniProtKB-UniRule"/>
</dbReference>
<dbReference type="SUPFAM" id="SSF81631">
    <property type="entry name" value="PAP/OAS1 substrate-binding domain"/>
    <property type="match status" value="1"/>
</dbReference>
<dbReference type="PANTHER" id="PTHR10682:SF10">
    <property type="entry name" value="POLYNUCLEOTIDE ADENYLYLTRANSFERASE"/>
    <property type="match status" value="1"/>
</dbReference>
<dbReference type="InterPro" id="IPR007010">
    <property type="entry name" value="PolA_pol_RNA-bd_dom"/>
</dbReference>
<dbReference type="PIRSF" id="PIRSF018425">
    <property type="entry name" value="PolyA_polymerase"/>
    <property type="match status" value="1"/>
</dbReference>
<comment type="subcellular location">
    <subcellularLocation>
        <location evidence="2 12">Nucleus</location>
    </subcellularLocation>
</comment>
<evidence type="ECO:0000256" key="12">
    <source>
        <dbReference type="PIRNR" id="PIRNR018425"/>
    </source>
</evidence>
<dbReference type="GO" id="GO:0046872">
    <property type="term" value="F:metal ion binding"/>
    <property type="evidence" value="ECO:0007669"/>
    <property type="project" value="UniProtKB-KW"/>
</dbReference>
<feature type="domain" description="Poly(A) polymerase RNA-binding" evidence="15">
    <location>
        <begin position="321"/>
        <end position="377"/>
    </location>
</feature>
<dbReference type="Pfam" id="PF20750">
    <property type="entry name" value="PAP_NTPase"/>
    <property type="match status" value="1"/>
</dbReference>
<feature type="binding site" evidence="13">
    <location>
        <begin position="201"/>
        <end position="202"/>
    </location>
    <ligand>
        <name>ATP</name>
        <dbReference type="ChEBI" id="CHEBI:30616"/>
    </ligand>
</feature>
<dbReference type="InterPro" id="IPR007012">
    <property type="entry name" value="PolA_pol_cen_dom"/>
</dbReference>
<comment type="caution">
    <text evidence="18">The sequence shown here is derived from an EMBL/GenBank/DDBJ whole genome shotgun (WGS) entry which is preliminary data.</text>
</comment>
<feature type="binding site" evidence="14">
    <location>
        <position position="70"/>
    </location>
    <ligand>
        <name>Mg(2+)</name>
        <dbReference type="ChEBI" id="CHEBI:18420"/>
        <label>1</label>
        <note>catalytic</note>
    </ligand>
</feature>
<evidence type="ECO:0000256" key="14">
    <source>
        <dbReference type="PIRSR" id="PIRSR018425-2"/>
    </source>
</evidence>
<dbReference type="GO" id="GO:0005524">
    <property type="term" value="F:ATP binding"/>
    <property type="evidence" value="ECO:0007669"/>
    <property type="project" value="UniProtKB-UniRule"/>
</dbReference>
<organism evidence="18">
    <name type="scientific">Menopon gallinae</name>
    <name type="common">poultry shaft louse</name>
    <dbReference type="NCBI Taxonomy" id="328185"/>
    <lineage>
        <taxon>Eukaryota</taxon>
        <taxon>Metazoa</taxon>
        <taxon>Ecdysozoa</taxon>
        <taxon>Arthropoda</taxon>
        <taxon>Hexapoda</taxon>
        <taxon>Insecta</taxon>
        <taxon>Pterygota</taxon>
        <taxon>Neoptera</taxon>
        <taxon>Paraneoptera</taxon>
        <taxon>Psocodea</taxon>
        <taxon>Troctomorpha</taxon>
        <taxon>Phthiraptera</taxon>
        <taxon>Amblycera</taxon>
        <taxon>Menoponidae</taxon>
        <taxon>Menopon</taxon>
    </lineage>
</organism>
<keyword evidence="6 14" id="KW-0479">Metal-binding</keyword>
<feature type="domain" description="Poly(A) polymerase nucleotidyltransferase" evidence="17">
    <location>
        <begin position="4"/>
        <end position="169"/>
    </location>
</feature>
<comment type="catalytic activity">
    <reaction evidence="11 12">
        <text>RNA(n) + ATP = RNA(n)-3'-adenine ribonucleotide + diphosphate</text>
        <dbReference type="Rhea" id="RHEA:11332"/>
        <dbReference type="Rhea" id="RHEA-COMP:14527"/>
        <dbReference type="Rhea" id="RHEA-COMP:17347"/>
        <dbReference type="ChEBI" id="CHEBI:30616"/>
        <dbReference type="ChEBI" id="CHEBI:33019"/>
        <dbReference type="ChEBI" id="CHEBI:140395"/>
        <dbReference type="ChEBI" id="CHEBI:173115"/>
        <dbReference type="EC" id="2.7.7.19"/>
    </reaction>
</comment>
<dbReference type="EC" id="2.7.7.19" evidence="12"/>
<keyword evidence="9 14" id="KW-0460">Magnesium</keyword>
<dbReference type="InterPro" id="IPR048840">
    <property type="entry name" value="PolA_pol_NTPase"/>
</dbReference>
<dbReference type="Gene3D" id="1.10.1410.10">
    <property type="match status" value="1"/>
</dbReference>
<comment type="similarity">
    <text evidence="3 12">Belongs to the poly(A) polymerase family.</text>
</comment>
<keyword evidence="5 12" id="KW-0808">Transferase</keyword>
<evidence type="ECO:0000256" key="5">
    <source>
        <dbReference type="ARBA" id="ARBA00022679"/>
    </source>
</evidence>
<dbReference type="Gene3D" id="3.30.70.590">
    <property type="entry name" value="Poly(A) polymerase predicted RNA binding domain"/>
    <property type="match status" value="1"/>
</dbReference>
<evidence type="ECO:0000256" key="3">
    <source>
        <dbReference type="ARBA" id="ARBA00010912"/>
    </source>
</evidence>
<dbReference type="FunFam" id="1.10.1410.10:FF:000001">
    <property type="entry name" value="Putative poly(A) polymerase gamma"/>
    <property type="match status" value="1"/>
</dbReference>
<evidence type="ECO:0000256" key="8">
    <source>
        <dbReference type="ARBA" id="ARBA00022840"/>
    </source>
</evidence>
<feature type="binding site" evidence="13">
    <location>
        <position position="192"/>
    </location>
    <ligand>
        <name>ATP</name>
        <dbReference type="ChEBI" id="CHEBI:30616"/>
    </ligand>
</feature>
<evidence type="ECO:0000256" key="13">
    <source>
        <dbReference type="PIRSR" id="PIRSR018425-1"/>
    </source>
</evidence>
<evidence type="ECO:0000313" key="18">
    <source>
        <dbReference type="EMBL" id="KAL0265740.1"/>
    </source>
</evidence>
<accession>A0AAW2H7P2</accession>
<dbReference type="GO" id="GO:1990817">
    <property type="term" value="F:poly(A) RNA polymerase activity"/>
    <property type="evidence" value="ECO:0007669"/>
    <property type="project" value="UniProtKB-UniRule"/>
</dbReference>
<evidence type="ECO:0000256" key="6">
    <source>
        <dbReference type="ARBA" id="ARBA00022723"/>
    </source>
</evidence>
<dbReference type="AlphaFoldDB" id="A0AAW2H7P2"/>
<dbReference type="GO" id="GO:0005634">
    <property type="term" value="C:nucleus"/>
    <property type="evidence" value="ECO:0007669"/>
    <property type="project" value="UniProtKB-SubCell"/>
</dbReference>
<dbReference type="Pfam" id="PF04926">
    <property type="entry name" value="PAP_RNA-bind"/>
    <property type="match status" value="1"/>
</dbReference>
<feature type="binding site" evidence="14">
    <location>
        <position position="68"/>
    </location>
    <ligand>
        <name>Mg(2+)</name>
        <dbReference type="ChEBI" id="CHEBI:18420"/>
        <label>1</label>
        <note>catalytic</note>
    </ligand>
</feature>
<comment type="cofactor">
    <cofactor evidence="1">
        <name>Mn(2+)</name>
        <dbReference type="ChEBI" id="CHEBI:29035"/>
    </cofactor>
</comment>
<gene>
    <name evidence="18" type="ORF">PYX00_011455</name>
</gene>
<dbReference type="SUPFAM" id="SSF55003">
    <property type="entry name" value="PAP/Archaeal CCA-adding enzyme, C-terminal domain"/>
    <property type="match status" value="1"/>
</dbReference>
<feature type="binding site" evidence="13">
    <location>
        <position position="122"/>
    </location>
    <ligand>
        <name>ATP</name>
        <dbReference type="ChEBI" id="CHEBI:30616"/>
    </ligand>
</feature>
<evidence type="ECO:0000256" key="11">
    <source>
        <dbReference type="ARBA" id="ARBA00048830"/>
    </source>
</evidence>
<dbReference type="InterPro" id="IPR043519">
    <property type="entry name" value="NT_sf"/>
</dbReference>
<sequence>MDRYLYELGFFETDEAELQREKVLGKLDFLVKKFVAKVGEDLGVAPGFEGKIFTFGSYRLGVHSKGADIDVLCVAPRHVTRKNFFVDFFAMLGADEDIRGLSKVEDAYVPLIKFEFCGIPIDLVFASIHAPSMKNGLNLLDNSILRGMDEKCILSVNGNRVTDEILNLVPDTKTFHSALRCIKYWAKRRAVYGHTYGYFGGVSYTLCVARVCQLYPNASSFTIVQKFFKLFMQWKWPNPVILKKLDQCDLNFRVWDPATNMADKFHKMPVITPAYPSMCSTHNVFSSTQYFFTKELTRAYRVTAKVVDINLCLKELFSLSDFFITYKNFIAVFCVSHALDGYETWEGFVESKIRILCGKLEEAETVTYAIPYPRAFAYQRPPCKHGLEAYKKCTAYFIALDFTNVKLMVNNRKVMVNTQVDDFNDFILQSPAKSKDTGISIRSLKRADVGELLRLYTSQKREREACEAGADGQRAAISVFN</sequence>
<evidence type="ECO:0000256" key="9">
    <source>
        <dbReference type="ARBA" id="ARBA00022842"/>
    </source>
</evidence>
<dbReference type="SUPFAM" id="SSF81301">
    <property type="entry name" value="Nucleotidyltransferase"/>
    <property type="match status" value="1"/>
</dbReference>
<feature type="binding site" evidence="13">
    <location>
        <begin position="68"/>
        <end position="70"/>
    </location>
    <ligand>
        <name>ATP</name>
        <dbReference type="ChEBI" id="CHEBI:30616"/>
    </ligand>
</feature>
<feature type="binding site" evidence="14">
    <location>
        <position position="68"/>
    </location>
    <ligand>
        <name>Mg(2+)</name>
        <dbReference type="ChEBI" id="CHEBI:18420"/>
        <label>2</label>
        <note>catalytic</note>
    </ligand>
</feature>
<keyword evidence="10 12" id="KW-0539">Nucleus</keyword>
<feature type="binding site" evidence="14">
    <location>
        <position position="70"/>
    </location>
    <ligand>
        <name>Mg(2+)</name>
        <dbReference type="ChEBI" id="CHEBI:18420"/>
        <label>2</label>
        <note>catalytic</note>
    </ligand>
</feature>
<feature type="binding site" evidence="13">
    <location>
        <begin position="55"/>
        <end position="57"/>
    </location>
    <ligand>
        <name>ATP</name>
        <dbReference type="ChEBI" id="CHEBI:30616"/>
    </ligand>
</feature>
<dbReference type="GO" id="GO:0031123">
    <property type="term" value="P:RNA 3'-end processing"/>
    <property type="evidence" value="ECO:0007669"/>
    <property type="project" value="InterPro"/>
</dbReference>
<dbReference type="InterPro" id="IPR011068">
    <property type="entry name" value="NuclTrfase_I-like_C"/>
</dbReference>
<keyword evidence="8 12" id="KW-0067">ATP-binding</keyword>
<protein>
    <recommendedName>
        <fullName evidence="12">Poly(A) polymerase</fullName>
        <ecNumber evidence="12">2.7.7.19</ecNumber>
    </recommendedName>
</protein>
<dbReference type="FunFam" id="3.30.460.10:FF:000002">
    <property type="entry name" value="Poly(A) polymerase alpha, putative"/>
    <property type="match status" value="1"/>
</dbReference>
<dbReference type="Gene3D" id="3.30.460.10">
    <property type="entry name" value="Beta Polymerase, domain 2"/>
    <property type="match status" value="1"/>
</dbReference>
<dbReference type="EMBL" id="JARGDH010000006">
    <property type="protein sequence ID" value="KAL0265740.1"/>
    <property type="molecule type" value="Genomic_DNA"/>
</dbReference>